<evidence type="ECO:0000259" key="2">
    <source>
        <dbReference type="SMART" id="SM00737"/>
    </source>
</evidence>
<evidence type="ECO:0000313" key="3">
    <source>
        <dbReference type="EnsemblMetazoa" id="XP_019856137.1"/>
    </source>
</evidence>
<evidence type="ECO:0000256" key="1">
    <source>
        <dbReference type="SAM" id="SignalP"/>
    </source>
</evidence>
<dbReference type="KEGG" id="aqu:105313936"/>
<name>A0AAN0JH80_AMPQE</name>
<accession>A0AAN0JH80</accession>
<dbReference type="EnsemblMetazoa" id="XM_020000578.1">
    <property type="protein sequence ID" value="XP_019856137.1"/>
    <property type="gene ID" value="LOC105313936"/>
</dbReference>
<feature type="chain" id="PRO_5042845628" description="MD-2-related lipid-recognition domain-containing protein" evidence="1">
    <location>
        <begin position="22"/>
        <end position="185"/>
    </location>
</feature>
<dbReference type="Proteomes" id="UP000007879">
    <property type="component" value="Unassembled WGS sequence"/>
</dbReference>
<dbReference type="SMART" id="SM00737">
    <property type="entry name" value="ML"/>
    <property type="match status" value="1"/>
</dbReference>
<dbReference type="SUPFAM" id="SSF81296">
    <property type="entry name" value="E set domains"/>
    <property type="match status" value="1"/>
</dbReference>
<proteinExistence type="predicted"/>
<organism evidence="3 4">
    <name type="scientific">Amphimedon queenslandica</name>
    <name type="common">Sponge</name>
    <dbReference type="NCBI Taxonomy" id="400682"/>
    <lineage>
        <taxon>Eukaryota</taxon>
        <taxon>Metazoa</taxon>
        <taxon>Porifera</taxon>
        <taxon>Demospongiae</taxon>
        <taxon>Heteroscleromorpha</taxon>
        <taxon>Haplosclerida</taxon>
        <taxon>Niphatidae</taxon>
        <taxon>Amphimedon</taxon>
    </lineage>
</organism>
<dbReference type="AlphaFoldDB" id="A0AAN0JH80"/>
<dbReference type="InterPro" id="IPR003172">
    <property type="entry name" value="ML_dom"/>
</dbReference>
<keyword evidence="1" id="KW-0732">Signal</keyword>
<gene>
    <name evidence="3" type="primary">105313936</name>
</gene>
<sequence>MSVLLLIILTVIPSLPTLTGSTNNYYNEPTDNKGSYTDCCKFSNALLINSLTYIHVKAITHDFGNITNISSSAFNTPIKQRQSYDIQGVINIKKKLQGGILHIIVTHPFKNYINLTFVDAKYNLCDMIVSFIGEYCPLKPGIYHGKFENTIPSLYWPGKYHFKALAYDENDDEIYCGMIEVDIKK</sequence>
<dbReference type="Pfam" id="PF02221">
    <property type="entry name" value="E1_DerP2_DerF2"/>
    <property type="match status" value="1"/>
</dbReference>
<keyword evidence="4" id="KW-1185">Reference proteome</keyword>
<reference evidence="4" key="1">
    <citation type="journal article" date="2010" name="Nature">
        <title>The Amphimedon queenslandica genome and the evolution of animal complexity.</title>
        <authorList>
            <person name="Srivastava M."/>
            <person name="Simakov O."/>
            <person name="Chapman J."/>
            <person name="Fahey B."/>
            <person name="Gauthier M.E."/>
            <person name="Mitros T."/>
            <person name="Richards G.S."/>
            <person name="Conaco C."/>
            <person name="Dacre M."/>
            <person name="Hellsten U."/>
            <person name="Larroux C."/>
            <person name="Putnam N.H."/>
            <person name="Stanke M."/>
            <person name="Adamska M."/>
            <person name="Darling A."/>
            <person name="Degnan S.M."/>
            <person name="Oakley T.H."/>
            <person name="Plachetzki D.C."/>
            <person name="Zhai Y."/>
            <person name="Adamski M."/>
            <person name="Calcino A."/>
            <person name="Cummins S.F."/>
            <person name="Goodstein D.M."/>
            <person name="Harris C."/>
            <person name="Jackson D.J."/>
            <person name="Leys S.P."/>
            <person name="Shu S."/>
            <person name="Woodcroft B.J."/>
            <person name="Vervoort M."/>
            <person name="Kosik K.S."/>
            <person name="Manning G."/>
            <person name="Degnan B.M."/>
            <person name="Rokhsar D.S."/>
        </authorList>
    </citation>
    <scope>NUCLEOTIDE SEQUENCE [LARGE SCALE GENOMIC DNA]</scope>
</reference>
<feature type="domain" description="MD-2-related lipid-recognition" evidence="2">
    <location>
        <begin position="36"/>
        <end position="181"/>
    </location>
</feature>
<dbReference type="InterPro" id="IPR014756">
    <property type="entry name" value="Ig_E-set"/>
</dbReference>
<reference evidence="3" key="2">
    <citation type="submission" date="2024-06" db="UniProtKB">
        <authorList>
            <consortium name="EnsemblMetazoa"/>
        </authorList>
    </citation>
    <scope>IDENTIFICATION</scope>
</reference>
<evidence type="ECO:0000313" key="4">
    <source>
        <dbReference type="Proteomes" id="UP000007879"/>
    </source>
</evidence>
<protein>
    <recommendedName>
        <fullName evidence="2">MD-2-related lipid-recognition domain-containing protein</fullName>
    </recommendedName>
</protein>
<feature type="signal peptide" evidence="1">
    <location>
        <begin position="1"/>
        <end position="21"/>
    </location>
</feature>